<proteinExistence type="predicted"/>
<reference evidence="1" key="1">
    <citation type="submission" date="2013-07" db="EMBL/GenBank/DDBJ databases">
        <title>The genome of an arbuscular mycorrhizal fungus provides insights into the evolution of the oldest plant symbiosis.</title>
        <authorList>
            <consortium name="DOE Joint Genome Institute"/>
            <person name="Tisserant E."/>
            <person name="Malbreil M."/>
            <person name="Kuo A."/>
            <person name="Kohler A."/>
            <person name="Symeonidi A."/>
            <person name="Balestrini R."/>
            <person name="Charron P."/>
            <person name="Duensing N."/>
            <person name="Frei-dit-Frey N."/>
            <person name="Gianinazzi-Pearson V."/>
            <person name="Gilbert B."/>
            <person name="Handa Y."/>
            <person name="Hijri M."/>
            <person name="Kaul R."/>
            <person name="Kawaguchi M."/>
            <person name="Krajinski F."/>
            <person name="Lammers P."/>
            <person name="Lapierre D."/>
            <person name="Masclaux F.G."/>
            <person name="Murat C."/>
            <person name="Morin E."/>
            <person name="Ndikumana S."/>
            <person name="Pagni M."/>
            <person name="Petitpierre D."/>
            <person name="Requena N."/>
            <person name="Rosikiewicz P."/>
            <person name="Riley R."/>
            <person name="Saito K."/>
            <person name="San Clemente H."/>
            <person name="Shapiro H."/>
            <person name="van Tuinen D."/>
            <person name="Becard G."/>
            <person name="Bonfante P."/>
            <person name="Paszkowski U."/>
            <person name="Shachar-Hill Y."/>
            <person name="Young J.P."/>
            <person name="Sanders I.R."/>
            <person name="Henrissat B."/>
            <person name="Rensing S.A."/>
            <person name="Grigoriev I.V."/>
            <person name="Corradi N."/>
            <person name="Roux C."/>
            <person name="Martin F."/>
        </authorList>
    </citation>
    <scope>NUCLEOTIDE SEQUENCE</scope>
    <source>
        <strain evidence="1">DAOM 197198</strain>
    </source>
</reference>
<dbReference type="EMBL" id="KI285145">
    <property type="protein sequence ID" value="ESA12233.1"/>
    <property type="molecule type" value="Genomic_DNA"/>
</dbReference>
<accession>U9U0V2</accession>
<organism evidence="1">
    <name type="scientific">Rhizophagus irregularis (strain DAOM 181602 / DAOM 197198 / MUCL 43194)</name>
    <name type="common">Arbuscular mycorrhizal fungus</name>
    <name type="synonym">Glomus intraradices</name>
    <dbReference type="NCBI Taxonomy" id="747089"/>
    <lineage>
        <taxon>Eukaryota</taxon>
        <taxon>Fungi</taxon>
        <taxon>Fungi incertae sedis</taxon>
        <taxon>Mucoromycota</taxon>
        <taxon>Glomeromycotina</taxon>
        <taxon>Glomeromycetes</taxon>
        <taxon>Glomerales</taxon>
        <taxon>Glomeraceae</taxon>
        <taxon>Rhizophagus</taxon>
    </lineage>
</organism>
<evidence type="ECO:0000313" key="1">
    <source>
        <dbReference type="EMBL" id="ESA12233.1"/>
    </source>
</evidence>
<dbReference type="AlphaFoldDB" id="U9U0V2"/>
<sequence>MAIHRHVNNKLIIQDINHPSQNQRLYSKFGGIGASVIGRTGGESCFFFAVSCEVSVTN</sequence>
<gene>
    <name evidence="1" type="ORF">GLOINDRAFT_27374</name>
</gene>
<dbReference type="HOGENOM" id="CLU_2980239_0_0_1"/>
<protein>
    <submittedName>
        <fullName evidence="1">Uncharacterized protein</fullName>
    </submittedName>
</protein>
<name>U9U0V2_RHIID</name>